<evidence type="ECO:0000256" key="1">
    <source>
        <dbReference type="ARBA" id="ARBA00004141"/>
    </source>
</evidence>
<keyword evidence="7 10" id="KW-0129">CBS domain</keyword>
<comment type="similarity">
    <text evidence="11">Belongs to the chloride channel (TC 2.A.49) family.</text>
</comment>
<dbReference type="SUPFAM" id="SSF54631">
    <property type="entry name" value="CBS-domain pair"/>
    <property type="match status" value="1"/>
</dbReference>
<keyword evidence="6 11" id="KW-0406">Ion transport</keyword>
<gene>
    <name evidence="14" type="ORF">CYY_000200</name>
</gene>
<dbReference type="AlphaFoldDB" id="A0A8J4V2K7"/>
<feature type="domain" description="CBS" evidence="13">
    <location>
        <begin position="788"/>
        <end position="835"/>
    </location>
</feature>
<evidence type="ECO:0000256" key="4">
    <source>
        <dbReference type="ARBA" id="ARBA00022737"/>
    </source>
</evidence>
<feature type="transmembrane region" description="Helical" evidence="11">
    <location>
        <begin position="315"/>
        <end position="337"/>
    </location>
</feature>
<evidence type="ECO:0000256" key="11">
    <source>
        <dbReference type="RuleBase" id="RU361221"/>
    </source>
</evidence>
<evidence type="ECO:0000256" key="2">
    <source>
        <dbReference type="ARBA" id="ARBA00022448"/>
    </source>
</evidence>
<evidence type="ECO:0000256" key="10">
    <source>
        <dbReference type="PROSITE-ProRule" id="PRU00703"/>
    </source>
</evidence>
<reference evidence="14" key="1">
    <citation type="submission" date="2020-01" db="EMBL/GenBank/DDBJ databases">
        <title>Development of genomics and gene disruption for Polysphondylium violaceum indicates a role for the polyketide synthase stlB in stalk morphogenesis.</title>
        <authorList>
            <person name="Narita B."/>
            <person name="Kawabe Y."/>
            <person name="Kin K."/>
            <person name="Saito T."/>
            <person name="Gibbs R."/>
            <person name="Kuspa A."/>
            <person name="Muzny D."/>
            <person name="Queller D."/>
            <person name="Richards S."/>
            <person name="Strassman J."/>
            <person name="Sucgang R."/>
            <person name="Worley K."/>
            <person name="Schaap P."/>
        </authorList>
    </citation>
    <scope>NUCLEOTIDE SEQUENCE</scope>
    <source>
        <strain evidence="14">QSvi11</strain>
    </source>
</reference>
<feature type="region of interest" description="Disordered" evidence="12">
    <location>
        <begin position="721"/>
        <end position="747"/>
    </location>
</feature>
<name>A0A8J4V2K7_9MYCE</name>
<dbReference type="PROSITE" id="PS51371">
    <property type="entry name" value="CBS"/>
    <property type="match status" value="1"/>
</dbReference>
<proteinExistence type="inferred from homology"/>
<organism evidence="14 15">
    <name type="scientific">Polysphondylium violaceum</name>
    <dbReference type="NCBI Taxonomy" id="133409"/>
    <lineage>
        <taxon>Eukaryota</taxon>
        <taxon>Amoebozoa</taxon>
        <taxon>Evosea</taxon>
        <taxon>Eumycetozoa</taxon>
        <taxon>Dictyostelia</taxon>
        <taxon>Dictyosteliales</taxon>
        <taxon>Dictyosteliaceae</taxon>
        <taxon>Polysphondylium</taxon>
    </lineage>
</organism>
<comment type="caution">
    <text evidence="14">The sequence shown here is derived from an EMBL/GenBank/DDBJ whole genome shotgun (WGS) entry which is preliminary data.</text>
</comment>
<dbReference type="CDD" id="cd04591">
    <property type="entry name" value="CBS_pair_voltage-gated_CLC_euk_bac"/>
    <property type="match status" value="1"/>
</dbReference>
<dbReference type="PANTHER" id="PTHR11689">
    <property type="entry name" value="CHLORIDE CHANNEL PROTEIN CLC FAMILY MEMBER"/>
    <property type="match status" value="1"/>
</dbReference>
<dbReference type="InterPro" id="IPR046342">
    <property type="entry name" value="CBS_dom_sf"/>
</dbReference>
<keyword evidence="3 11" id="KW-0812">Transmembrane</keyword>
<dbReference type="SMART" id="SM00116">
    <property type="entry name" value="CBS"/>
    <property type="match status" value="2"/>
</dbReference>
<evidence type="ECO:0000256" key="9">
    <source>
        <dbReference type="ARBA" id="ARBA00023214"/>
    </source>
</evidence>
<dbReference type="OrthoDB" id="428525at2759"/>
<dbReference type="Gene3D" id="3.10.580.10">
    <property type="entry name" value="CBS-domain"/>
    <property type="match status" value="1"/>
</dbReference>
<dbReference type="SUPFAM" id="SSF81340">
    <property type="entry name" value="Clc chloride channel"/>
    <property type="match status" value="1"/>
</dbReference>
<evidence type="ECO:0000313" key="14">
    <source>
        <dbReference type="EMBL" id="KAF2078450.1"/>
    </source>
</evidence>
<keyword evidence="8 11" id="KW-0472">Membrane</keyword>
<feature type="transmembrane region" description="Helical" evidence="11">
    <location>
        <begin position="165"/>
        <end position="187"/>
    </location>
</feature>
<comment type="subcellular location">
    <subcellularLocation>
        <location evidence="1 11">Membrane</location>
        <topology evidence="1 11">Multi-pass membrane protein</topology>
    </subcellularLocation>
</comment>
<feature type="transmembrane region" description="Helical" evidence="11">
    <location>
        <begin position="403"/>
        <end position="420"/>
    </location>
</feature>
<dbReference type="Proteomes" id="UP000695562">
    <property type="component" value="Unassembled WGS sequence"/>
</dbReference>
<feature type="transmembrane region" description="Helical" evidence="11">
    <location>
        <begin position="120"/>
        <end position="140"/>
    </location>
</feature>
<keyword evidence="4" id="KW-0677">Repeat</keyword>
<feature type="transmembrane region" description="Helical" evidence="11">
    <location>
        <begin position="546"/>
        <end position="571"/>
    </location>
</feature>
<evidence type="ECO:0000256" key="8">
    <source>
        <dbReference type="ARBA" id="ARBA00023136"/>
    </source>
</evidence>
<dbReference type="PRINTS" id="PR00762">
    <property type="entry name" value="CLCHANNEL"/>
</dbReference>
<dbReference type="Pfam" id="PF00654">
    <property type="entry name" value="Voltage_CLC"/>
    <property type="match status" value="1"/>
</dbReference>
<feature type="transmembrane region" description="Helical" evidence="11">
    <location>
        <begin position="357"/>
        <end position="382"/>
    </location>
</feature>
<keyword evidence="2 11" id="KW-0813">Transport</keyword>
<comment type="caution">
    <text evidence="11">Lacks conserved residue(s) required for the propagation of feature annotation.</text>
</comment>
<protein>
    <recommendedName>
        <fullName evidence="11">Chloride channel protein</fullName>
    </recommendedName>
</protein>
<keyword evidence="5 11" id="KW-1133">Transmembrane helix</keyword>
<dbReference type="Pfam" id="PF00571">
    <property type="entry name" value="CBS"/>
    <property type="match status" value="1"/>
</dbReference>
<dbReference type="InterPro" id="IPR014743">
    <property type="entry name" value="Cl-channel_core"/>
</dbReference>
<dbReference type="InterPro" id="IPR051280">
    <property type="entry name" value="Cl-channel/antiporter"/>
</dbReference>
<evidence type="ECO:0000256" key="6">
    <source>
        <dbReference type="ARBA" id="ARBA00023065"/>
    </source>
</evidence>
<dbReference type="InterPro" id="IPR000644">
    <property type="entry name" value="CBS_dom"/>
</dbReference>
<evidence type="ECO:0000256" key="5">
    <source>
        <dbReference type="ARBA" id="ARBA00022989"/>
    </source>
</evidence>
<dbReference type="PANTHER" id="PTHR11689:SF140">
    <property type="entry name" value="CHLORIDE CHANNEL PROTEIN A"/>
    <property type="match status" value="1"/>
</dbReference>
<keyword evidence="15" id="KW-1185">Reference proteome</keyword>
<feature type="transmembrane region" description="Helical" evidence="11">
    <location>
        <begin position="506"/>
        <end position="526"/>
    </location>
</feature>
<evidence type="ECO:0000313" key="15">
    <source>
        <dbReference type="Proteomes" id="UP000695562"/>
    </source>
</evidence>
<feature type="transmembrane region" description="Helical" evidence="11">
    <location>
        <begin position="280"/>
        <end position="303"/>
    </location>
</feature>
<dbReference type="GO" id="GO:0005254">
    <property type="term" value="F:chloride channel activity"/>
    <property type="evidence" value="ECO:0007669"/>
    <property type="project" value="UniProtKB-UniRule"/>
</dbReference>
<dbReference type="CDD" id="cd03685">
    <property type="entry name" value="ClC_6_like"/>
    <property type="match status" value="1"/>
</dbReference>
<evidence type="ECO:0000259" key="13">
    <source>
        <dbReference type="PROSITE" id="PS51371"/>
    </source>
</evidence>
<evidence type="ECO:0000256" key="3">
    <source>
        <dbReference type="ARBA" id="ARBA00022692"/>
    </source>
</evidence>
<dbReference type="GO" id="GO:0016020">
    <property type="term" value="C:membrane"/>
    <property type="evidence" value="ECO:0007669"/>
    <property type="project" value="UniProtKB-SubCell"/>
</dbReference>
<dbReference type="InterPro" id="IPR001807">
    <property type="entry name" value="ClC"/>
</dbReference>
<dbReference type="EMBL" id="AJWJ01000004">
    <property type="protein sequence ID" value="KAF2078450.1"/>
    <property type="molecule type" value="Genomic_DNA"/>
</dbReference>
<accession>A0A8J4V2K7</accession>
<keyword evidence="9 11" id="KW-0868">Chloride</keyword>
<evidence type="ECO:0000256" key="7">
    <source>
        <dbReference type="ARBA" id="ARBA00023122"/>
    </source>
</evidence>
<evidence type="ECO:0000256" key="12">
    <source>
        <dbReference type="SAM" id="MobiDB-lite"/>
    </source>
</evidence>
<dbReference type="Gene3D" id="1.10.3080.10">
    <property type="entry name" value="Clc chloride channel"/>
    <property type="match status" value="1"/>
</dbReference>
<sequence>MSKNQVGGGHYGDDDKDVFLDTRNDSSDALISDKTALFHKQQQAAVTNNSDRGDYENYDEEDNLRKSIHITHVRGKHHFTEEDKIQMAKFESLDFPIIDNQLYREYLKKTSRANHILKTFGKWVICFFIGVLVGVAAYIVKQSVEFVNEFKFKSSEKYIEDGHKFIGFLVYYAINVLFGVLASLVIIPVGQIASGSGIPEVKGYLNGIRIPQSLNVKTLFGKLISLVFAFSSGLILGPEGPMIHIGSMLGGAIGQVKSKTLKWYPKIFWKYHNDRDRRDFISTGASAGVAAAFGAPIGGVLFGFEEASSFWSKQLTWRTFFACLIATFTTNIILQGFQMQLHDYGVLTFGFSTQYLYRYAELVGFAFIGVLGGLMGAFFVYLNARLSKWRSNFFAKKKIYYRVLEVFILITISSSVLYGASSFTKCRDTNAIIDSSTDNVELSNSTMLIHFACPENQYNDMASLSFNTLDAALRLLYSRSTNVFTVPTLIAFTIISFSLTTITSGLMLASGLFIPMMLIGASLGRLVGQVGELVFHQISPPIDPSIYAMVGSSAMMAGFSRMTISLAIIIVELTEGTQYMLPVILSVMIAKWVGDIFNESIYEHLMEQKCYPFLPTQPPKSKIKMGITDFMKTDTVTLHDVEKVSRVIQVLQSNKHHGFPVIERPQDDGTRSDNDVLDDYGNKLQYDEETTYSGLILRHQLTILLYYKIFCPKQSMPLNPRLTGGSSARKYPQRRWGRPTDYGHAPADSRMNYELMTQSLARHFPPIDKMNISKDEIENLYIDLRPYMNLSSIVANETFSFSETYQLFRTMGLRHLPVVNKKNEVVGIVTRKDLL</sequence>
<feature type="transmembrane region" description="Helical" evidence="11">
    <location>
        <begin position="483"/>
        <end position="499"/>
    </location>
</feature>